<dbReference type="KEGG" id="nga:Ngar_c04400"/>
<dbReference type="STRING" id="1237085.Ngar_c04400"/>
<evidence type="ECO:0000313" key="1">
    <source>
        <dbReference type="EMBL" id="AFU57387.1"/>
    </source>
</evidence>
<dbReference type="PANTHER" id="PTHR43591:SF24">
    <property type="entry name" value="2-METHOXY-6-POLYPRENYL-1,4-BENZOQUINOL METHYLASE, MITOCHONDRIAL"/>
    <property type="match status" value="1"/>
</dbReference>
<dbReference type="Pfam" id="PF01209">
    <property type="entry name" value="Ubie_methyltran"/>
    <property type="match status" value="1"/>
</dbReference>
<protein>
    <submittedName>
        <fullName evidence="1">Putative ubiquinone/menaquinone biosynthesis methyltransferase UbiE</fullName>
    </submittedName>
</protein>
<keyword evidence="1" id="KW-0808">Transferase</keyword>
<name>K0IHS1_NITGG</name>
<dbReference type="HOGENOM" id="CLU_037990_12_0_2"/>
<dbReference type="RefSeq" id="WP_015017933.1">
    <property type="nucleotide sequence ID" value="NC_018719.1"/>
</dbReference>
<keyword evidence="1" id="KW-0489">Methyltransferase</keyword>
<sequence>MSGLGSRYWGEVIEVLRYIIPVYDKVNRVISLGKDEEYRLRGIRGRVSAGNIVLDAGSGYGNMSRVALAEAGGDAKIVMYDPIPEMLANVKNYLPDSQAALSSGVFEYMPFRDGTFDAVLCGYSLRDAIQLPQAIAEMHRVLKAGGRLVIVDLGKPDSPVARAFVSAYLKYFLGVFAYFAAGKAGLKFKTLYGTYLRWPKNSELDSMLKEKFSRVQFDKGMMGGAVIIAAYK</sequence>
<keyword evidence="2" id="KW-1185">Reference proteome</keyword>
<organism evidence="1 2">
    <name type="scientific">Nitrososphaera gargensis (strain Ga9.2)</name>
    <dbReference type="NCBI Taxonomy" id="1237085"/>
    <lineage>
        <taxon>Archaea</taxon>
        <taxon>Nitrososphaerota</taxon>
        <taxon>Nitrososphaeria</taxon>
        <taxon>Nitrososphaerales</taxon>
        <taxon>Nitrososphaeraceae</taxon>
        <taxon>Nitrososphaera</taxon>
    </lineage>
</organism>
<dbReference type="AlphaFoldDB" id="K0IHS1"/>
<dbReference type="Gene3D" id="3.40.50.150">
    <property type="entry name" value="Vaccinia Virus protein VP39"/>
    <property type="match status" value="1"/>
</dbReference>
<dbReference type="FunCoup" id="K0IHS1">
    <property type="interactions" value="62"/>
</dbReference>
<dbReference type="Proteomes" id="UP000008037">
    <property type="component" value="Chromosome"/>
</dbReference>
<proteinExistence type="predicted"/>
<dbReference type="SUPFAM" id="SSF53335">
    <property type="entry name" value="S-adenosyl-L-methionine-dependent methyltransferases"/>
    <property type="match status" value="1"/>
</dbReference>
<dbReference type="InterPro" id="IPR029063">
    <property type="entry name" value="SAM-dependent_MTases_sf"/>
</dbReference>
<gene>
    <name evidence="1" type="primary">ubiE1</name>
    <name evidence="1" type="ordered locus">Ngar_c04400</name>
</gene>
<evidence type="ECO:0000313" key="2">
    <source>
        <dbReference type="Proteomes" id="UP000008037"/>
    </source>
</evidence>
<dbReference type="GO" id="GO:0008168">
    <property type="term" value="F:methyltransferase activity"/>
    <property type="evidence" value="ECO:0007669"/>
    <property type="project" value="UniProtKB-KW"/>
</dbReference>
<dbReference type="GO" id="GO:0032259">
    <property type="term" value="P:methylation"/>
    <property type="evidence" value="ECO:0007669"/>
    <property type="project" value="UniProtKB-KW"/>
</dbReference>
<accession>K0IHS1</accession>
<dbReference type="PATRIC" id="fig|1237085.11.peg.422"/>
<dbReference type="CDD" id="cd02440">
    <property type="entry name" value="AdoMet_MTases"/>
    <property type="match status" value="1"/>
</dbReference>
<dbReference type="EMBL" id="CP002408">
    <property type="protein sequence ID" value="AFU57387.1"/>
    <property type="molecule type" value="Genomic_DNA"/>
</dbReference>
<reference evidence="1 2" key="1">
    <citation type="journal article" date="2012" name="Environ. Microbiol.">
        <title>The genome of the ammonia-oxidizing Candidatus Nitrososphaera gargensis: insights into metabolic versatility and environmental adaptations.</title>
        <authorList>
            <person name="Spang A."/>
            <person name="Poehlein A."/>
            <person name="Offre P."/>
            <person name="Zumbragel S."/>
            <person name="Haider S."/>
            <person name="Rychlik N."/>
            <person name="Nowka B."/>
            <person name="Schmeisser C."/>
            <person name="Lebedeva E.V."/>
            <person name="Rattei T."/>
            <person name="Bohm C."/>
            <person name="Schmid M."/>
            <person name="Galushko A."/>
            <person name="Hatzenpichler R."/>
            <person name="Weinmaier T."/>
            <person name="Daniel R."/>
            <person name="Schleper C."/>
            <person name="Spieck E."/>
            <person name="Streit W."/>
            <person name="Wagner M."/>
        </authorList>
    </citation>
    <scope>NUCLEOTIDE SEQUENCE [LARGE SCALE GENOMIC DNA]</scope>
    <source>
        <strain evidence="2">Ga9.2</strain>
    </source>
</reference>
<keyword evidence="1" id="KW-0830">Ubiquinone</keyword>
<dbReference type="PANTHER" id="PTHR43591">
    <property type="entry name" value="METHYLTRANSFERASE"/>
    <property type="match status" value="1"/>
</dbReference>
<dbReference type="GeneID" id="13796615"/>
<dbReference type="OrthoDB" id="30774at2157"/>
<dbReference type="InParanoid" id="K0IHS1"/>